<reference evidence="2" key="1">
    <citation type="journal article" date="2020" name="Nature">
        <title>Giant virus diversity and host interactions through global metagenomics.</title>
        <authorList>
            <person name="Schulz F."/>
            <person name="Roux S."/>
            <person name="Paez-Espino D."/>
            <person name="Jungbluth S."/>
            <person name="Walsh D.A."/>
            <person name="Denef V.J."/>
            <person name="McMahon K.D."/>
            <person name="Konstantinidis K.T."/>
            <person name="Eloe-Fadrosh E.A."/>
            <person name="Kyrpides N.C."/>
            <person name="Woyke T."/>
        </authorList>
    </citation>
    <scope>NUCLEOTIDE SEQUENCE</scope>
    <source>
        <strain evidence="2">GVMAG-M-3300023179-116</strain>
    </source>
</reference>
<dbReference type="EMBL" id="MN739731">
    <property type="protein sequence ID" value="QHT23479.1"/>
    <property type="molecule type" value="Genomic_DNA"/>
</dbReference>
<feature type="transmembrane region" description="Helical" evidence="1">
    <location>
        <begin position="86"/>
        <end position="108"/>
    </location>
</feature>
<dbReference type="NCBIfam" id="NF033632">
    <property type="entry name" value="SLATT_4"/>
    <property type="match status" value="1"/>
</dbReference>
<evidence type="ECO:0008006" key="3">
    <source>
        <dbReference type="Google" id="ProtNLM"/>
    </source>
</evidence>
<feature type="transmembrane region" description="Helical" evidence="1">
    <location>
        <begin position="56"/>
        <end position="74"/>
    </location>
</feature>
<proteinExistence type="predicted"/>
<keyword evidence="1" id="KW-0472">Membrane</keyword>
<organism evidence="2">
    <name type="scientific">viral metagenome</name>
    <dbReference type="NCBI Taxonomy" id="1070528"/>
    <lineage>
        <taxon>unclassified sequences</taxon>
        <taxon>metagenomes</taxon>
        <taxon>organismal metagenomes</taxon>
    </lineage>
</organism>
<name>A0A6C0E5C7_9ZZZZ</name>
<evidence type="ECO:0000256" key="1">
    <source>
        <dbReference type="SAM" id="Phobius"/>
    </source>
</evidence>
<protein>
    <recommendedName>
        <fullName evidence="3">SMODS and SLOG-associating 2TM effector domain-containing protein</fullName>
    </recommendedName>
</protein>
<evidence type="ECO:0000313" key="2">
    <source>
        <dbReference type="EMBL" id="QHT23479.1"/>
    </source>
</evidence>
<keyword evidence="1" id="KW-1133">Transmembrane helix</keyword>
<keyword evidence="1" id="KW-0812">Transmembrane</keyword>
<accession>A0A6C0E5C7</accession>
<sequence>MNVNEEVDKVVSTINDKNHFSWTPEHEAILIEWADKAMCNRWLHSKSNALYSYLNAWYTIPVIVISTVTGTANFAQERVPKDYQNYFAMIVGGFNILAGIITTIQQFLKITQLNEAHRVSAIAWDKFYRNIKIELAKHPDERMDVSQMLKMNKEEFDRLMETSPNIPEKIISAFKHSFRNSDEIKNIAKPEICDVLIATEKFRNKWNSDENIIKTIKQKELKQKRKENIEKTEEEKNILLVQTFKQTFFDINNRYPIDSEIIDNLKDKLDVVSLQKIINDLHGSITINDFYNDYENENTNIV</sequence>
<dbReference type="AlphaFoldDB" id="A0A6C0E5C7"/>